<comment type="subcellular location">
    <subcellularLocation>
        <location evidence="1">Cell membrane</location>
        <topology evidence="1">Multi-pass membrane protein</topology>
    </subcellularLocation>
</comment>
<feature type="transmembrane region" description="Helical" evidence="5">
    <location>
        <begin position="352"/>
        <end position="372"/>
    </location>
</feature>
<name>A0A1C4XHQ3_9ACTN</name>
<dbReference type="PANTHER" id="PTHR42718:SF39">
    <property type="entry name" value="ACTINORHODIN TRANSPORTER-RELATED"/>
    <property type="match status" value="1"/>
</dbReference>
<feature type="transmembrane region" description="Helical" evidence="5">
    <location>
        <begin position="63"/>
        <end position="81"/>
    </location>
</feature>
<feature type="transmembrane region" description="Helical" evidence="5">
    <location>
        <begin position="186"/>
        <end position="206"/>
    </location>
</feature>
<protein>
    <submittedName>
        <fullName evidence="7">Drug resistance transporter, EmrB/QacA subfamily</fullName>
    </submittedName>
</protein>
<evidence type="ECO:0000256" key="1">
    <source>
        <dbReference type="ARBA" id="ARBA00004651"/>
    </source>
</evidence>
<dbReference type="SUPFAM" id="SSF103473">
    <property type="entry name" value="MFS general substrate transporter"/>
    <property type="match status" value="1"/>
</dbReference>
<dbReference type="RefSeq" id="WP_088988932.1">
    <property type="nucleotide sequence ID" value="NZ_LT607409.1"/>
</dbReference>
<evidence type="ECO:0000259" key="6">
    <source>
        <dbReference type="PROSITE" id="PS50850"/>
    </source>
</evidence>
<feature type="domain" description="Major facilitator superfamily (MFS) profile" evidence="6">
    <location>
        <begin position="27"/>
        <end position="489"/>
    </location>
</feature>
<evidence type="ECO:0000313" key="8">
    <source>
        <dbReference type="Proteomes" id="UP000198224"/>
    </source>
</evidence>
<dbReference type="GO" id="GO:0005886">
    <property type="term" value="C:plasma membrane"/>
    <property type="evidence" value="ECO:0007669"/>
    <property type="project" value="UniProtKB-SubCell"/>
</dbReference>
<dbReference type="Gene3D" id="1.20.1250.20">
    <property type="entry name" value="MFS general substrate transporter like domains"/>
    <property type="match status" value="1"/>
</dbReference>
<feature type="transmembrane region" description="Helical" evidence="5">
    <location>
        <begin position="462"/>
        <end position="484"/>
    </location>
</feature>
<sequence length="495" mass="52080">MNPLTEQEAPEAPADETPQPYRHRWIALAAILGAEVMDLLDGTIMNVAAPTIRDDLGGGLTGIQWMTAGYTLPFAVLLIVGGRLGDMFGRKRMFLVGAAGFALASLLCAVVQDPWQLIAARALQGGLGALMIPQGLGLIKQMFPRSEQAAAFGAFGPVMGLSAVGGPILAGFLIDSDLLGTGWRMVFLINLPIGIVTLYAAARFLPESRVTTRPRFDLGGIALVTTGLLLLVLPLVQGHELDWPAWTFAMMAASVVVLAAFAWYELRRERSGRAAVIELSLMRKPRFLAGLLVALVFFAGTAGMSLTLGVYLQAGLGWSPTRTAATMMPWAIFLVVGAILTGAVLGAKLGRAALHLGLLVMIVGVLFIRFTIGRHATDLTSWDLVPSIAISGLGMGIMIGLLFDISLADVEPEESGTGGGVLTAVQQLGFGIGVALIGTIVFGVVGSHAASAQASREAFTDGILRGLTVVIGLLALSFVLAFLLPRRARDESETP</sequence>
<dbReference type="Proteomes" id="UP000198224">
    <property type="component" value="Chromosome I"/>
</dbReference>
<dbReference type="InterPro" id="IPR011701">
    <property type="entry name" value="MFS"/>
</dbReference>
<evidence type="ECO:0000256" key="2">
    <source>
        <dbReference type="ARBA" id="ARBA00022692"/>
    </source>
</evidence>
<evidence type="ECO:0000256" key="3">
    <source>
        <dbReference type="ARBA" id="ARBA00022989"/>
    </source>
</evidence>
<dbReference type="GO" id="GO:0022857">
    <property type="term" value="F:transmembrane transporter activity"/>
    <property type="evidence" value="ECO:0007669"/>
    <property type="project" value="InterPro"/>
</dbReference>
<organism evidence="7 8">
    <name type="scientific">Micromonospora chokoriensis</name>
    <dbReference type="NCBI Taxonomy" id="356851"/>
    <lineage>
        <taxon>Bacteria</taxon>
        <taxon>Bacillati</taxon>
        <taxon>Actinomycetota</taxon>
        <taxon>Actinomycetes</taxon>
        <taxon>Micromonosporales</taxon>
        <taxon>Micromonosporaceae</taxon>
        <taxon>Micromonospora</taxon>
    </lineage>
</organism>
<evidence type="ECO:0000256" key="5">
    <source>
        <dbReference type="SAM" id="Phobius"/>
    </source>
</evidence>
<feature type="transmembrane region" description="Helical" evidence="5">
    <location>
        <begin position="118"/>
        <end position="139"/>
    </location>
</feature>
<dbReference type="InterPro" id="IPR036259">
    <property type="entry name" value="MFS_trans_sf"/>
</dbReference>
<dbReference type="Gene3D" id="1.20.1720.10">
    <property type="entry name" value="Multidrug resistance protein D"/>
    <property type="match status" value="1"/>
</dbReference>
<keyword evidence="8" id="KW-1185">Reference proteome</keyword>
<reference evidence="8" key="1">
    <citation type="submission" date="2016-06" db="EMBL/GenBank/DDBJ databases">
        <authorList>
            <person name="Varghese N."/>
            <person name="Submissions Spin"/>
        </authorList>
    </citation>
    <scope>NUCLEOTIDE SEQUENCE [LARGE SCALE GENOMIC DNA]</scope>
    <source>
        <strain evidence="8">DSM 45160</strain>
    </source>
</reference>
<dbReference type="CDD" id="cd17321">
    <property type="entry name" value="MFS_MMR_MDR_like"/>
    <property type="match status" value="1"/>
</dbReference>
<dbReference type="EMBL" id="LT607409">
    <property type="protein sequence ID" value="SCF07711.1"/>
    <property type="molecule type" value="Genomic_DNA"/>
</dbReference>
<keyword evidence="4 5" id="KW-0472">Membrane</keyword>
<feature type="transmembrane region" description="Helical" evidence="5">
    <location>
        <begin position="384"/>
        <end position="407"/>
    </location>
</feature>
<accession>A0A1C4XHQ3</accession>
<dbReference type="PROSITE" id="PS50850">
    <property type="entry name" value="MFS"/>
    <property type="match status" value="1"/>
</dbReference>
<dbReference type="AlphaFoldDB" id="A0A1C4XHQ3"/>
<evidence type="ECO:0000313" key="7">
    <source>
        <dbReference type="EMBL" id="SCF07711.1"/>
    </source>
</evidence>
<dbReference type="InterPro" id="IPR020846">
    <property type="entry name" value="MFS_dom"/>
</dbReference>
<proteinExistence type="predicted"/>
<feature type="transmembrane region" description="Helical" evidence="5">
    <location>
        <begin position="218"/>
        <end position="237"/>
    </location>
</feature>
<gene>
    <name evidence="7" type="ORF">GA0070612_3587</name>
</gene>
<evidence type="ECO:0000256" key="4">
    <source>
        <dbReference type="ARBA" id="ARBA00023136"/>
    </source>
</evidence>
<feature type="transmembrane region" description="Helical" evidence="5">
    <location>
        <begin position="243"/>
        <end position="266"/>
    </location>
</feature>
<dbReference type="PANTHER" id="PTHR42718">
    <property type="entry name" value="MAJOR FACILITATOR SUPERFAMILY MULTIDRUG TRANSPORTER MFSC"/>
    <property type="match status" value="1"/>
</dbReference>
<feature type="transmembrane region" description="Helical" evidence="5">
    <location>
        <begin position="287"/>
        <end position="312"/>
    </location>
</feature>
<feature type="transmembrane region" description="Helical" evidence="5">
    <location>
        <begin position="428"/>
        <end position="450"/>
    </location>
</feature>
<dbReference type="Pfam" id="PF07690">
    <property type="entry name" value="MFS_1"/>
    <property type="match status" value="1"/>
</dbReference>
<feature type="transmembrane region" description="Helical" evidence="5">
    <location>
        <begin position="93"/>
        <end position="112"/>
    </location>
</feature>
<feature type="transmembrane region" description="Helical" evidence="5">
    <location>
        <begin position="151"/>
        <end position="174"/>
    </location>
</feature>
<feature type="transmembrane region" description="Helical" evidence="5">
    <location>
        <begin position="324"/>
        <end position="345"/>
    </location>
</feature>
<keyword evidence="3 5" id="KW-1133">Transmembrane helix</keyword>
<keyword evidence="2 5" id="KW-0812">Transmembrane</keyword>